<dbReference type="AlphaFoldDB" id="A0A076KTD9"/>
<evidence type="ECO:0000313" key="1">
    <source>
        <dbReference type="EMBL" id="AII97446.1"/>
    </source>
</evidence>
<sequence length="75" mass="8436">MAYNSLGMIVKSSDFVAPNAEKCLSAKKIPESLNGQRPSEKLLEKNLLSIQLLNLKNDAMYQFNTTENFGRKQSK</sequence>
<protein>
    <submittedName>
        <fullName evidence="1">BLTX35</fullName>
    </submittedName>
</protein>
<dbReference type="EMBL" id="KF433121">
    <property type="protein sequence ID" value="AII97446.1"/>
    <property type="molecule type" value="mRNA"/>
</dbReference>
<proteinExistence type="evidence at transcript level"/>
<name>A0A076KTD9_NEPPI</name>
<reference evidence="1" key="1">
    <citation type="submission" date="2013-07" db="EMBL/GenBank/DDBJ databases">
        <title>Nephila pilipes venom gland.</title>
        <authorList>
            <person name="Huo L.J."/>
        </authorList>
    </citation>
    <scope>NUCLEOTIDE SEQUENCE</scope>
    <source>
        <tissue evidence="1">Venom gland</tissue>
    </source>
</reference>
<organism evidence="1">
    <name type="scientific">Nephila pilipes</name>
    <name type="common">Giant wood spider</name>
    <name type="synonym">Nephila maculata</name>
    <dbReference type="NCBI Taxonomy" id="299642"/>
    <lineage>
        <taxon>Eukaryota</taxon>
        <taxon>Metazoa</taxon>
        <taxon>Ecdysozoa</taxon>
        <taxon>Arthropoda</taxon>
        <taxon>Chelicerata</taxon>
        <taxon>Arachnida</taxon>
        <taxon>Araneae</taxon>
        <taxon>Araneomorphae</taxon>
        <taxon>Entelegynae</taxon>
        <taxon>Araneoidea</taxon>
        <taxon>Nephilidae</taxon>
        <taxon>Nephila</taxon>
    </lineage>
</organism>
<accession>A0A076KTD9</accession>